<evidence type="ECO:0000256" key="8">
    <source>
        <dbReference type="ARBA" id="ARBA00023125"/>
    </source>
</evidence>
<dbReference type="Gene3D" id="1.10.238.10">
    <property type="entry name" value="EF-hand"/>
    <property type="match status" value="1"/>
</dbReference>
<evidence type="ECO:0000256" key="4">
    <source>
        <dbReference type="ARBA" id="ARBA00022490"/>
    </source>
</evidence>
<keyword evidence="11" id="KW-0539">Nucleus</keyword>
<dbReference type="InterPro" id="IPR008967">
    <property type="entry name" value="p53-like_TF_DNA-bd_sf"/>
</dbReference>
<dbReference type="GO" id="GO:0003677">
    <property type="term" value="F:DNA binding"/>
    <property type="evidence" value="ECO:0007669"/>
    <property type="project" value="UniProtKB-KW"/>
</dbReference>
<keyword evidence="5" id="KW-0597">Phosphoprotein</keyword>
<comment type="subcellular location">
    <subcellularLocation>
        <location evidence="2">Cytoplasm</location>
    </subcellularLocation>
    <subcellularLocation>
        <location evidence="1">Nucleus</location>
    </subcellularLocation>
</comment>
<organism evidence="15">
    <name type="scientific">Notodromas monacha</name>
    <dbReference type="NCBI Taxonomy" id="399045"/>
    <lineage>
        <taxon>Eukaryota</taxon>
        <taxon>Metazoa</taxon>
        <taxon>Ecdysozoa</taxon>
        <taxon>Arthropoda</taxon>
        <taxon>Crustacea</taxon>
        <taxon>Oligostraca</taxon>
        <taxon>Ostracoda</taxon>
        <taxon>Podocopa</taxon>
        <taxon>Podocopida</taxon>
        <taxon>Cypridocopina</taxon>
        <taxon>Cypridoidea</taxon>
        <taxon>Cyprididae</taxon>
        <taxon>Notodromas</taxon>
    </lineage>
</organism>
<dbReference type="GO" id="GO:0005634">
    <property type="term" value="C:nucleus"/>
    <property type="evidence" value="ECO:0007669"/>
    <property type="project" value="UniProtKB-SubCell"/>
</dbReference>
<keyword evidence="7" id="KW-0805">Transcription regulation</keyword>
<dbReference type="AlphaFoldDB" id="A0A7R9C0G1"/>
<dbReference type="InterPro" id="IPR036860">
    <property type="entry name" value="SH2_dom_sf"/>
</dbReference>
<dbReference type="InterPro" id="IPR001217">
    <property type="entry name" value="STAT"/>
</dbReference>
<keyword evidence="16" id="KW-1185">Reference proteome</keyword>
<sequence>FQVWTLSLPVVVIVHGNQEPHAWATVSWDNAFAEPGRQCFAVPDRVPWPQVADMLNTKFFSSCGRTLTEDNLKFIAGKVFRNHTIADYSQLQLNWNAFAKEPLPDRNFTFWEWFYGILKLTREHLKNLWNDGLIMGFVGKLQASDMLMKQAVGTFLLRYSDSELGGISIAGFKADTQGSVTVDHLQPWTSKDFAIRSLADRVSDLGSIIYLYPNIPKDQAFQRYYTPPAEAQQGSSGYDQAFQRYYTPPAEAQQGSSGYVKPLLVIHVPGWGTGAGMSADSSYPNTPHYQYPQSPPDTKRENPGSVVSVGSENAGP</sequence>
<feature type="non-terminal residue" evidence="15">
    <location>
        <position position="1"/>
    </location>
</feature>
<evidence type="ECO:0000256" key="3">
    <source>
        <dbReference type="ARBA" id="ARBA00005586"/>
    </source>
</evidence>
<keyword evidence="4" id="KW-0963">Cytoplasm</keyword>
<evidence type="ECO:0000256" key="1">
    <source>
        <dbReference type="ARBA" id="ARBA00004123"/>
    </source>
</evidence>
<feature type="domain" description="SH2" evidence="14">
    <location>
        <begin position="113"/>
        <end position="228"/>
    </location>
</feature>
<evidence type="ECO:0000256" key="7">
    <source>
        <dbReference type="ARBA" id="ARBA00023015"/>
    </source>
</evidence>
<dbReference type="SUPFAM" id="SSF49417">
    <property type="entry name" value="p53-like transcription factors"/>
    <property type="match status" value="1"/>
</dbReference>
<dbReference type="FunFam" id="1.10.238.10:FF:000029">
    <property type="entry name" value="Signal transducer and transcription activator 6"/>
    <property type="match status" value="1"/>
</dbReference>
<evidence type="ECO:0000313" key="16">
    <source>
        <dbReference type="Proteomes" id="UP000678499"/>
    </source>
</evidence>
<evidence type="ECO:0000256" key="2">
    <source>
        <dbReference type="ARBA" id="ARBA00004496"/>
    </source>
</evidence>
<dbReference type="Proteomes" id="UP000678499">
    <property type="component" value="Unassembled WGS sequence"/>
</dbReference>
<dbReference type="GO" id="GO:0003700">
    <property type="term" value="F:DNA-binding transcription factor activity"/>
    <property type="evidence" value="ECO:0007669"/>
    <property type="project" value="InterPro"/>
</dbReference>
<gene>
    <name evidence="15" type="ORF">NMOB1V02_LOCUS12092</name>
</gene>
<proteinExistence type="inferred from homology"/>
<dbReference type="OrthoDB" id="19300at2759"/>
<evidence type="ECO:0000256" key="6">
    <source>
        <dbReference type="ARBA" id="ARBA00022999"/>
    </source>
</evidence>
<keyword evidence="10" id="KW-0804">Transcription</keyword>
<dbReference type="GO" id="GO:0007166">
    <property type="term" value="P:cell surface receptor signaling pathway"/>
    <property type="evidence" value="ECO:0007669"/>
    <property type="project" value="UniProtKB-ARBA"/>
</dbReference>
<feature type="compositionally biased region" description="Polar residues" evidence="13">
    <location>
        <begin position="279"/>
        <end position="292"/>
    </location>
</feature>
<dbReference type="GO" id="GO:0006357">
    <property type="term" value="P:regulation of transcription by RNA polymerase II"/>
    <property type="evidence" value="ECO:0007669"/>
    <property type="project" value="UniProtKB-ARBA"/>
</dbReference>
<keyword evidence="6 12" id="KW-0727">SH2 domain</keyword>
<dbReference type="CDD" id="cd09919">
    <property type="entry name" value="SH2_STAT_family"/>
    <property type="match status" value="1"/>
</dbReference>
<dbReference type="Gene3D" id="3.30.505.10">
    <property type="entry name" value="SH2 domain"/>
    <property type="match status" value="1"/>
</dbReference>
<evidence type="ECO:0000256" key="9">
    <source>
        <dbReference type="ARBA" id="ARBA00023159"/>
    </source>
</evidence>
<dbReference type="PROSITE" id="PS50001">
    <property type="entry name" value="SH2"/>
    <property type="match status" value="1"/>
</dbReference>
<feature type="region of interest" description="Disordered" evidence="13">
    <location>
        <begin position="279"/>
        <end position="316"/>
    </location>
</feature>
<dbReference type="SUPFAM" id="SSF55550">
    <property type="entry name" value="SH2 domain"/>
    <property type="match status" value="1"/>
</dbReference>
<name>A0A7R9C0G1_9CRUS</name>
<dbReference type="GO" id="GO:0005737">
    <property type="term" value="C:cytoplasm"/>
    <property type="evidence" value="ECO:0007669"/>
    <property type="project" value="UniProtKB-SubCell"/>
</dbReference>
<evidence type="ECO:0000256" key="12">
    <source>
        <dbReference type="PROSITE-ProRule" id="PRU00191"/>
    </source>
</evidence>
<dbReference type="EMBL" id="CAJPEX010008392">
    <property type="protein sequence ID" value="CAG0924638.1"/>
    <property type="molecule type" value="Genomic_DNA"/>
</dbReference>
<dbReference type="Pfam" id="PF00017">
    <property type="entry name" value="SH2"/>
    <property type="match status" value="1"/>
</dbReference>
<accession>A0A7R9C0G1</accession>
<dbReference type="PANTHER" id="PTHR11801">
    <property type="entry name" value="SIGNAL TRANSDUCER AND ACTIVATOR OF TRANSCRIPTION"/>
    <property type="match status" value="1"/>
</dbReference>
<evidence type="ECO:0000313" key="15">
    <source>
        <dbReference type="EMBL" id="CAD7284486.1"/>
    </source>
</evidence>
<dbReference type="InterPro" id="IPR048988">
    <property type="entry name" value="STAT_linker"/>
</dbReference>
<evidence type="ECO:0000256" key="10">
    <source>
        <dbReference type="ARBA" id="ARBA00023163"/>
    </source>
</evidence>
<dbReference type="EMBL" id="OA890429">
    <property type="protein sequence ID" value="CAD7284486.1"/>
    <property type="molecule type" value="Genomic_DNA"/>
</dbReference>
<protein>
    <recommendedName>
        <fullName evidence="14">SH2 domain-containing protein</fullName>
    </recommendedName>
</protein>
<reference evidence="15" key="1">
    <citation type="submission" date="2020-11" db="EMBL/GenBank/DDBJ databases">
        <authorList>
            <person name="Tran Van P."/>
        </authorList>
    </citation>
    <scope>NUCLEOTIDE SEQUENCE</scope>
</reference>
<keyword evidence="8" id="KW-0238">DNA-binding</keyword>
<dbReference type="Pfam" id="PF21354">
    <property type="entry name" value="STAT_linker"/>
    <property type="match status" value="1"/>
</dbReference>
<dbReference type="InterPro" id="IPR000980">
    <property type="entry name" value="SH2"/>
</dbReference>
<evidence type="ECO:0000256" key="5">
    <source>
        <dbReference type="ARBA" id="ARBA00022553"/>
    </source>
</evidence>
<evidence type="ECO:0000256" key="13">
    <source>
        <dbReference type="SAM" id="MobiDB-lite"/>
    </source>
</evidence>
<evidence type="ECO:0000256" key="11">
    <source>
        <dbReference type="ARBA" id="ARBA00023242"/>
    </source>
</evidence>
<keyword evidence="9" id="KW-0010">Activator</keyword>
<comment type="similarity">
    <text evidence="3">Belongs to the transcription factor STAT family.</text>
</comment>
<evidence type="ECO:0000259" key="14">
    <source>
        <dbReference type="PROSITE" id="PS50001"/>
    </source>
</evidence>